<evidence type="ECO:0000313" key="2">
    <source>
        <dbReference type="EMBL" id="CAA9408611.1"/>
    </source>
</evidence>
<evidence type="ECO:0000256" key="1">
    <source>
        <dbReference type="SAM" id="MobiDB-lite"/>
    </source>
</evidence>
<feature type="compositionally biased region" description="Basic residues" evidence="1">
    <location>
        <begin position="17"/>
        <end position="40"/>
    </location>
</feature>
<sequence length="287" mass="32760">GRRLLRRGHGGLGAALGHRRLPGRCRTGRGRRRGRLRRGGRAGGGPLRRRLLRRRLLRRRLLRRRLLRRRLRRRRLLRRRLLRRRPRRRRLLRRRLLRRRLLRRRLRRRRLRRRRPRGGRPRGRRLRAGGARRLAVHGLAGLRRGRPRLGDGGARGGRGVLRGLLATDAAHERLAALDEVGVRRRGVGDVLVDGLLQRALHPRRDGLECSDAGLDGLATGLGVLGHGVDPGRDHRDGLVAQGLRVGRLPLHDRHAGGHVLLRRGHPLLDVSGDIADLLDRQVGRADV</sequence>
<organism evidence="2">
    <name type="scientific">uncultured Nocardioides sp</name>
    <dbReference type="NCBI Taxonomy" id="198441"/>
    <lineage>
        <taxon>Bacteria</taxon>
        <taxon>Bacillati</taxon>
        <taxon>Actinomycetota</taxon>
        <taxon>Actinomycetes</taxon>
        <taxon>Propionibacteriales</taxon>
        <taxon>Nocardioidaceae</taxon>
        <taxon>Nocardioides</taxon>
        <taxon>environmental samples</taxon>
    </lineage>
</organism>
<proteinExistence type="predicted"/>
<reference evidence="2" key="1">
    <citation type="submission" date="2020-02" db="EMBL/GenBank/DDBJ databases">
        <authorList>
            <person name="Meier V. D."/>
        </authorList>
    </citation>
    <scope>NUCLEOTIDE SEQUENCE</scope>
    <source>
        <strain evidence="2">AVDCRST_MAG60</strain>
    </source>
</reference>
<dbReference type="AlphaFoldDB" id="A0A6J4P9X3"/>
<protein>
    <submittedName>
        <fullName evidence="2">Uncharacterized protein</fullName>
    </submittedName>
</protein>
<feature type="non-terminal residue" evidence="2">
    <location>
        <position position="1"/>
    </location>
</feature>
<feature type="non-terminal residue" evidence="2">
    <location>
        <position position="287"/>
    </location>
</feature>
<accession>A0A6J4P9X3</accession>
<name>A0A6J4P9X3_9ACTN</name>
<dbReference type="EMBL" id="CADCUN010000276">
    <property type="protein sequence ID" value="CAA9408611.1"/>
    <property type="molecule type" value="Genomic_DNA"/>
</dbReference>
<feature type="region of interest" description="Disordered" evidence="1">
    <location>
        <begin position="108"/>
        <end position="128"/>
    </location>
</feature>
<gene>
    <name evidence="2" type="ORF">AVDCRST_MAG60-2525</name>
</gene>
<feature type="compositionally biased region" description="Basic residues" evidence="1">
    <location>
        <begin position="108"/>
        <end position="127"/>
    </location>
</feature>
<feature type="region of interest" description="Disordered" evidence="1">
    <location>
        <begin position="1"/>
        <end position="46"/>
    </location>
</feature>